<feature type="region of interest" description="Disordered" evidence="3">
    <location>
        <begin position="249"/>
        <end position="314"/>
    </location>
</feature>
<dbReference type="Gene3D" id="1.25.40.10">
    <property type="entry name" value="Tetratricopeptide repeat domain"/>
    <property type="match status" value="1"/>
</dbReference>
<organism evidence="5 6">
    <name type="scientific">Micromonospora rosaria</name>
    <dbReference type="NCBI Taxonomy" id="47874"/>
    <lineage>
        <taxon>Bacteria</taxon>
        <taxon>Bacillati</taxon>
        <taxon>Actinomycetota</taxon>
        <taxon>Actinomycetes</taxon>
        <taxon>Micromonosporales</taxon>
        <taxon>Micromonosporaceae</taxon>
        <taxon>Micromonospora</taxon>
    </lineage>
</organism>
<dbReference type="InterPro" id="IPR005158">
    <property type="entry name" value="BTAD"/>
</dbReference>
<evidence type="ECO:0000313" key="6">
    <source>
        <dbReference type="Proteomes" id="UP000070620"/>
    </source>
</evidence>
<dbReference type="PANTHER" id="PTHR35807:SF1">
    <property type="entry name" value="TRANSCRIPTIONAL REGULATOR REDD"/>
    <property type="match status" value="1"/>
</dbReference>
<comment type="caution">
    <text evidence="5">The sequence shown here is derived from an EMBL/GenBank/DDBJ whole genome shotgun (WGS) entry which is preliminary data.</text>
</comment>
<dbReference type="InterPro" id="IPR051677">
    <property type="entry name" value="AfsR-DnrI-RedD_regulator"/>
</dbReference>
<keyword evidence="2" id="KW-0804">Transcription</keyword>
<dbReference type="RefSeq" id="WP_067362258.1">
    <property type="nucleotide sequence ID" value="NZ_JBIUBN010000032.1"/>
</dbReference>
<dbReference type="EMBL" id="LRQV01000019">
    <property type="protein sequence ID" value="KXK62462.1"/>
    <property type="molecule type" value="Genomic_DNA"/>
</dbReference>
<evidence type="ECO:0000256" key="3">
    <source>
        <dbReference type="SAM" id="MobiDB-lite"/>
    </source>
</evidence>
<dbReference type="InterPro" id="IPR016032">
    <property type="entry name" value="Sig_transdc_resp-reg_C-effctor"/>
</dbReference>
<keyword evidence="1" id="KW-0805">Transcription regulation</keyword>
<keyword evidence="6" id="KW-1185">Reference proteome</keyword>
<dbReference type="AlphaFoldDB" id="A0A136PVM6"/>
<dbReference type="PANTHER" id="PTHR35807">
    <property type="entry name" value="TRANSCRIPTIONAL REGULATOR REDD-RELATED"/>
    <property type="match status" value="1"/>
</dbReference>
<dbReference type="SUPFAM" id="SSF46894">
    <property type="entry name" value="C-terminal effector domain of the bipartite response regulators"/>
    <property type="match status" value="1"/>
</dbReference>
<evidence type="ECO:0000259" key="4">
    <source>
        <dbReference type="SMART" id="SM01043"/>
    </source>
</evidence>
<dbReference type="Pfam" id="PF03704">
    <property type="entry name" value="BTAD"/>
    <property type="match status" value="1"/>
</dbReference>
<evidence type="ECO:0000256" key="2">
    <source>
        <dbReference type="ARBA" id="ARBA00023163"/>
    </source>
</evidence>
<dbReference type="Gene3D" id="1.10.10.10">
    <property type="entry name" value="Winged helix-like DNA-binding domain superfamily/Winged helix DNA-binding domain"/>
    <property type="match status" value="1"/>
</dbReference>
<dbReference type="Proteomes" id="UP000070620">
    <property type="component" value="Unassembled WGS sequence"/>
</dbReference>
<dbReference type="InterPro" id="IPR036388">
    <property type="entry name" value="WH-like_DNA-bd_sf"/>
</dbReference>
<sequence>MRSEHLTFGILGALQVRAAGAPVDVRGAVITRLLGTLLLHANTWVTEGRLTALTWGESNASRNALHCAMARLRRLVSGDDGRDVRIERCGGGYRIVVAPDRVDALRYVALIQQAERAEDGTARFDLLLRALGIWRGPVLTETSEWVRMDSAALALERTRLERTCELADLALRRGAATLALPLVEQLSTYLPFDEPLHARLLRLMAAVGRRAEAIRTYGRIRQRFADELGVDPSDVLHEAYLALLRPGTPARPVQATTSPRRAAPRAAASGTRTRAGVLGSGVGVPLPLDHIADAVLGRPEPPARRRAGVPPPGR</sequence>
<reference evidence="5 6" key="1">
    <citation type="submission" date="2016-01" db="EMBL/GenBank/DDBJ databases">
        <title>Whole genome sequence and analysis of Micromonospora rosaria DSM 803, which can produce antibacterial substance rosamicin.</title>
        <authorList>
            <person name="Yang H."/>
            <person name="He X."/>
            <person name="Zhu D."/>
        </authorList>
    </citation>
    <scope>NUCLEOTIDE SEQUENCE [LARGE SCALE GENOMIC DNA]</scope>
    <source>
        <strain evidence="5 6">DSM 803</strain>
    </source>
</reference>
<name>A0A136PVM6_9ACTN</name>
<dbReference type="GO" id="GO:0006355">
    <property type="term" value="P:regulation of DNA-templated transcription"/>
    <property type="evidence" value="ECO:0007669"/>
    <property type="project" value="InterPro"/>
</dbReference>
<dbReference type="GO" id="GO:0003677">
    <property type="term" value="F:DNA binding"/>
    <property type="evidence" value="ECO:0007669"/>
    <property type="project" value="InterPro"/>
</dbReference>
<evidence type="ECO:0000313" key="5">
    <source>
        <dbReference type="EMBL" id="KXK62462.1"/>
    </source>
</evidence>
<evidence type="ECO:0000256" key="1">
    <source>
        <dbReference type="ARBA" id="ARBA00023015"/>
    </source>
</evidence>
<dbReference type="SMART" id="SM01043">
    <property type="entry name" value="BTAD"/>
    <property type="match status" value="1"/>
</dbReference>
<gene>
    <name evidence="5" type="ORF">AWW66_08450</name>
</gene>
<feature type="domain" description="Bacterial transcriptional activator" evidence="4">
    <location>
        <begin position="102"/>
        <end position="244"/>
    </location>
</feature>
<dbReference type="OrthoDB" id="4336084at2"/>
<proteinExistence type="predicted"/>
<protein>
    <recommendedName>
        <fullName evidence="4">Bacterial transcriptional activator domain-containing protein</fullName>
    </recommendedName>
</protein>
<dbReference type="SUPFAM" id="SSF48452">
    <property type="entry name" value="TPR-like"/>
    <property type="match status" value="1"/>
</dbReference>
<accession>A0A136PVM6</accession>
<dbReference type="InterPro" id="IPR011990">
    <property type="entry name" value="TPR-like_helical_dom_sf"/>
</dbReference>
<feature type="compositionally biased region" description="Low complexity" evidence="3">
    <location>
        <begin position="255"/>
        <end position="288"/>
    </location>
</feature>